<sequence>MNDGKSRDDVGGTHHRLEQQQQISLQSKSNCTKLRIAKSSFRAIADPFPFPTTIPEYQPRATFLAENQVLKPGIHEGKEIAPPIKQVFKHPELENYVTVGFVTTAWAQQPVNHVLPVYNPSCPENSFSLFGNMISPLITHFVNTPLTDTSQSCLAVHDLVYYQANEGEETEHISRLFKELLVFPTPRALLEEITPSQNRLALDLDPEHSRDYISKNCLENPKVMSLDESSHVLN</sequence>
<protein>
    <submittedName>
        <fullName evidence="1">Uncharacterized protein</fullName>
    </submittedName>
</protein>
<name>A0ACB6QFW1_9PLEO</name>
<gene>
    <name evidence="1" type="ORF">BDR25DRAFT_360942</name>
</gene>
<evidence type="ECO:0000313" key="2">
    <source>
        <dbReference type="Proteomes" id="UP000799755"/>
    </source>
</evidence>
<proteinExistence type="predicted"/>
<reference evidence="1" key="1">
    <citation type="journal article" date="2020" name="Stud. Mycol.">
        <title>101 Dothideomycetes genomes: a test case for predicting lifestyles and emergence of pathogens.</title>
        <authorList>
            <person name="Haridas S."/>
            <person name="Albert R."/>
            <person name="Binder M."/>
            <person name="Bloem J."/>
            <person name="Labutti K."/>
            <person name="Salamov A."/>
            <person name="Andreopoulos B."/>
            <person name="Baker S."/>
            <person name="Barry K."/>
            <person name="Bills G."/>
            <person name="Bluhm B."/>
            <person name="Cannon C."/>
            <person name="Castanera R."/>
            <person name="Culley D."/>
            <person name="Daum C."/>
            <person name="Ezra D."/>
            <person name="Gonzalez J."/>
            <person name="Henrissat B."/>
            <person name="Kuo A."/>
            <person name="Liang C."/>
            <person name="Lipzen A."/>
            <person name="Lutzoni F."/>
            <person name="Magnuson J."/>
            <person name="Mondo S."/>
            <person name="Nolan M."/>
            <person name="Ohm R."/>
            <person name="Pangilinan J."/>
            <person name="Park H.-J."/>
            <person name="Ramirez L."/>
            <person name="Alfaro M."/>
            <person name="Sun H."/>
            <person name="Tritt A."/>
            <person name="Yoshinaga Y."/>
            <person name="Zwiers L.-H."/>
            <person name="Turgeon B."/>
            <person name="Goodwin S."/>
            <person name="Spatafora J."/>
            <person name="Crous P."/>
            <person name="Grigoriev I."/>
        </authorList>
    </citation>
    <scope>NUCLEOTIDE SEQUENCE</scope>
    <source>
        <strain evidence="1">ATCC 200398</strain>
    </source>
</reference>
<dbReference type="Proteomes" id="UP000799755">
    <property type="component" value="Unassembled WGS sequence"/>
</dbReference>
<comment type="caution">
    <text evidence="1">The sequence shown here is derived from an EMBL/GenBank/DDBJ whole genome shotgun (WGS) entry which is preliminary data.</text>
</comment>
<dbReference type="EMBL" id="MU003532">
    <property type="protein sequence ID" value="KAF2465035.1"/>
    <property type="molecule type" value="Genomic_DNA"/>
</dbReference>
<organism evidence="1 2">
    <name type="scientific">Lindgomyces ingoldianus</name>
    <dbReference type="NCBI Taxonomy" id="673940"/>
    <lineage>
        <taxon>Eukaryota</taxon>
        <taxon>Fungi</taxon>
        <taxon>Dikarya</taxon>
        <taxon>Ascomycota</taxon>
        <taxon>Pezizomycotina</taxon>
        <taxon>Dothideomycetes</taxon>
        <taxon>Pleosporomycetidae</taxon>
        <taxon>Pleosporales</taxon>
        <taxon>Lindgomycetaceae</taxon>
        <taxon>Lindgomyces</taxon>
    </lineage>
</organism>
<accession>A0ACB6QFW1</accession>
<evidence type="ECO:0000313" key="1">
    <source>
        <dbReference type="EMBL" id="KAF2465035.1"/>
    </source>
</evidence>
<keyword evidence="2" id="KW-1185">Reference proteome</keyword>